<gene>
    <name evidence="3" type="ORF">IV203_015895</name>
</gene>
<feature type="transmembrane region" description="Helical" evidence="2">
    <location>
        <begin position="95"/>
        <end position="115"/>
    </location>
</feature>
<organism evidence="3 4">
    <name type="scientific">Nitzschia inconspicua</name>
    <dbReference type="NCBI Taxonomy" id="303405"/>
    <lineage>
        <taxon>Eukaryota</taxon>
        <taxon>Sar</taxon>
        <taxon>Stramenopiles</taxon>
        <taxon>Ochrophyta</taxon>
        <taxon>Bacillariophyta</taxon>
        <taxon>Bacillariophyceae</taxon>
        <taxon>Bacillariophycidae</taxon>
        <taxon>Bacillariales</taxon>
        <taxon>Bacillariaceae</taxon>
        <taxon>Nitzschia</taxon>
    </lineage>
</organism>
<feature type="region of interest" description="Disordered" evidence="1">
    <location>
        <begin position="670"/>
        <end position="711"/>
    </location>
</feature>
<comment type="caution">
    <text evidence="3">The sequence shown here is derived from an EMBL/GenBank/DDBJ whole genome shotgun (WGS) entry which is preliminary data.</text>
</comment>
<dbReference type="AlphaFoldDB" id="A0A9K3PU01"/>
<protein>
    <submittedName>
        <fullName evidence="3">Sodium:neurotransmitter symporter family protein</fullName>
    </submittedName>
</protein>
<feature type="transmembrane region" description="Helical" evidence="2">
    <location>
        <begin position="215"/>
        <end position="233"/>
    </location>
</feature>
<feature type="transmembrane region" description="Helical" evidence="2">
    <location>
        <begin position="454"/>
        <end position="475"/>
    </location>
</feature>
<feature type="transmembrane region" description="Helical" evidence="2">
    <location>
        <begin position="66"/>
        <end position="83"/>
    </location>
</feature>
<evidence type="ECO:0000256" key="2">
    <source>
        <dbReference type="SAM" id="Phobius"/>
    </source>
</evidence>
<feature type="transmembrane region" description="Helical" evidence="2">
    <location>
        <begin position="239"/>
        <end position="256"/>
    </location>
</feature>
<evidence type="ECO:0000313" key="3">
    <source>
        <dbReference type="EMBL" id="KAG7359306.1"/>
    </source>
</evidence>
<dbReference type="PANTHER" id="PTHR11616:SF240">
    <property type="entry name" value="BLOATED TUBULES, ISOFORM B-RELATED"/>
    <property type="match status" value="1"/>
</dbReference>
<feature type="transmembrane region" description="Helical" evidence="2">
    <location>
        <begin position="388"/>
        <end position="411"/>
    </location>
</feature>
<evidence type="ECO:0000256" key="1">
    <source>
        <dbReference type="SAM" id="MobiDB-lite"/>
    </source>
</evidence>
<keyword evidence="2" id="KW-0472">Membrane</keyword>
<dbReference type="Proteomes" id="UP000693970">
    <property type="component" value="Unassembled WGS sequence"/>
</dbReference>
<feature type="transmembrane region" description="Helical" evidence="2">
    <location>
        <begin position="286"/>
        <end position="310"/>
    </location>
</feature>
<feature type="transmembrane region" description="Helical" evidence="2">
    <location>
        <begin position="516"/>
        <end position="540"/>
    </location>
</feature>
<keyword evidence="2" id="KW-0812">Transmembrane</keyword>
<keyword evidence="2" id="KW-1133">Transmembrane helix</keyword>
<dbReference type="PANTHER" id="PTHR11616">
    <property type="entry name" value="SODIUM/CHLORIDE DEPENDENT TRANSPORTER"/>
    <property type="match status" value="1"/>
</dbReference>
<reference evidence="3" key="2">
    <citation type="submission" date="2021-04" db="EMBL/GenBank/DDBJ databases">
        <authorList>
            <person name="Podell S."/>
        </authorList>
    </citation>
    <scope>NUCLEOTIDE SEQUENCE</scope>
    <source>
        <strain evidence="3">Hildebrandi</strain>
    </source>
</reference>
<feature type="transmembrane region" description="Helical" evidence="2">
    <location>
        <begin position="624"/>
        <end position="647"/>
    </location>
</feature>
<dbReference type="GO" id="GO:0035725">
    <property type="term" value="P:sodium ion transmembrane transport"/>
    <property type="evidence" value="ECO:0007669"/>
    <property type="project" value="TreeGrafter"/>
</dbReference>
<feature type="transmembrane region" description="Helical" evidence="2">
    <location>
        <begin position="423"/>
        <end position="448"/>
    </location>
</feature>
<name>A0A9K3PU01_9STRA</name>
<feature type="compositionally biased region" description="Basic and acidic residues" evidence="1">
    <location>
        <begin position="679"/>
        <end position="704"/>
    </location>
</feature>
<dbReference type="PROSITE" id="PS50267">
    <property type="entry name" value="NA_NEUROTRAN_SYMP_3"/>
    <property type="match status" value="1"/>
</dbReference>
<accession>A0A9K3PU01</accession>
<keyword evidence="4" id="KW-1185">Reference proteome</keyword>
<dbReference type="Pfam" id="PF00209">
    <property type="entry name" value="SNF"/>
    <property type="match status" value="2"/>
</dbReference>
<feature type="transmembrane region" description="Helical" evidence="2">
    <location>
        <begin position="330"/>
        <end position="349"/>
    </location>
</feature>
<dbReference type="GO" id="GO:0005886">
    <property type="term" value="C:plasma membrane"/>
    <property type="evidence" value="ECO:0007669"/>
    <property type="project" value="TreeGrafter"/>
</dbReference>
<dbReference type="OrthoDB" id="6581954at2759"/>
<sequence length="711" mass="79065">MLRGLIGHLYSAPSRSISTTPKRSNNMSDSGVPNTIEATGTGSNKKSRFALHVEEKEDRGNWSSRVAFYMATIGAAVGFGNVWRFPSLCVDYGGGAFFVPYIMALFILGIPLAILEIGFGQYFQTGDIGVFGSFHPRLRGVGLASVACGFMLDTYYVVLNAWVCNAFFSSWRADAPWGTENLTGEDAVNYFIDEIIGERTAGDDQRPTRVVWRNVGFSAMCWVLIFLCVAWGVEWTGRISYFTMGLPIILLFVFLGKAVTLEGSDDGIEAYIGIWDMSVLTEQGEVWSVAASQIFFSIGLTFGILTAYGSHCKRDEPVVLNSCVIAFSNSMFSFISGFAVFAALGHLAFLQGGIPVTELPYAGFGLVFGTWPVVFNTLPGGIHWVRLILFNLFLLGIDSAFAFLEAFITVLHDTQYFEHVPRFWLALGMSLIGFVFSFIYCTDTGLIFLDTIDFYINFVMILVGFFEAFGSAWVYDILGQCERLSPAVVYSFLIANFGAVFLGCGLWFGVDNTDRTAVWAGFVGYILWYFAGLGVTFYFLKKRLDEDTDGKWTMSKLWYELYFGNIVALRNRMQQYIGPIPFVWCFLMKHILPHLLIILFINLAQTKTPDGVSLMGGFGGYPTTPYQVLGILTFAFTLFLFLLGLAFPNLYAPLALPQVKEAEMELSKYTGRDSQPLHNTDKLDVSPGDKTEPKRGESVEVSEDHSEEQDA</sequence>
<feature type="transmembrane region" description="Helical" evidence="2">
    <location>
        <begin position="361"/>
        <end position="382"/>
    </location>
</feature>
<dbReference type="InterPro" id="IPR000175">
    <property type="entry name" value="Na/ntran_symport"/>
</dbReference>
<feature type="region of interest" description="Disordered" evidence="1">
    <location>
        <begin position="13"/>
        <end position="42"/>
    </location>
</feature>
<feature type="transmembrane region" description="Helical" evidence="2">
    <location>
        <begin position="580"/>
        <end position="604"/>
    </location>
</feature>
<feature type="transmembrane region" description="Helical" evidence="2">
    <location>
        <begin position="487"/>
        <end position="510"/>
    </location>
</feature>
<evidence type="ECO:0000313" key="4">
    <source>
        <dbReference type="Proteomes" id="UP000693970"/>
    </source>
</evidence>
<dbReference type="EMBL" id="JAGRRH010000014">
    <property type="protein sequence ID" value="KAG7359306.1"/>
    <property type="molecule type" value="Genomic_DNA"/>
</dbReference>
<reference evidence="3" key="1">
    <citation type="journal article" date="2021" name="Sci. Rep.">
        <title>Diploid genomic architecture of Nitzschia inconspicua, an elite biomass production diatom.</title>
        <authorList>
            <person name="Oliver A."/>
            <person name="Podell S."/>
            <person name="Pinowska A."/>
            <person name="Traller J.C."/>
            <person name="Smith S.R."/>
            <person name="McClure R."/>
            <person name="Beliaev A."/>
            <person name="Bohutskyi P."/>
            <person name="Hill E.A."/>
            <person name="Rabines A."/>
            <person name="Zheng H."/>
            <person name="Allen L.Z."/>
            <person name="Kuo A."/>
            <person name="Grigoriev I.V."/>
            <person name="Allen A.E."/>
            <person name="Hazlebeck D."/>
            <person name="Allen E.E."/>
        </authorList>
    </citation>
    <scope>NUCLEOTIDE SEQUENCE</scope>
    <source>
        <strain evidence="3">Hildebrandi</strain>
    </source>
</reference>
<proteinExistence type="predicted"/>